<keyword evidence="5" id="KW-0997">Cell inner membrane</keyword>
<evidence type="ECO:0000259" key="10">
    <source>
        <dbReference type="PROSITE" id="PS52015"/>
    </source>
</evidence>
<evidence type="ECO:0000256" key="1">
    <source>
        <dbReference type="ARBA" id="ARBA00004383"/>
    </source>
</evidence>
<evidence type="ECO:0000256" key="2">
    <source>
        <dbReference type="ARBA" id="ARBA00006555"/>
    </source>
</evidence>
<keyword evidence="4" id="KW-1003">Cell membrane</keyword>
<keyword evidence="9" id="KW-0472">Membrane</keyword>
<dbReference type="InterPro" id="IPR051045">
    <property type="entry name" value="TonB-dependent_transducer"/>
</dbReference>
<dbReference type="Pfam" id="PF03544">
    <property type="entry name" value="TonB_C"/>
    <property type="match status" value="1"/>
</dbReference>
<accession>H1Y2R1</accession>
<dbReference type="InterPro" id="IPR006260">
    <property type="entry name" value="TonB/TolA_C"/>
</dbReference>
<evidence type="ECO:0000256" key="3">
    <source>
        <dbReference type="ARBA" id="ARBA00022448"/>
    </source>
</evidence>
<dbReference type="InterPro" id="IPR037682">
    <property type="entry name" value="TonB_C"/>
</dbReference>
<reference evidence="11" key="1">
    <citation type="submission" date="2011-09" db="EMBL/GenBank/DDBJ databases">
        <title>The permanent draft genome of Mucilaginibacter paludis DSM 18603.</title>
        <authorList>
            <consortium name="US DOE Joint Genome Institute (JGI-PGF)"/>
            <person name="Lucas S."/>
            <person name="Han J."/>
            <person name="Lapidus A."/>
            <person name="Bruce D."/>
            <person name="Goodwin L."/>
            <person name="Pitluck S."/>
            <person name="Peters L."/>
            <person name="Kyrpides N."/>
            <person name="Mavromatis K."/>
            <person name="Ivanova N."/>
            <person name="Mikhailova N."/>
            <person name="Held B."/>
            <person name="Detter J.C."/>
            <person name="Tapia R."/>
            <person name="Han C."/>
            <person name="Land M."/>
            <person name="Hauser L."/>
            <person name="Markowitz V."/>
            <person name="Cheng J.-F."/>
            <person name="Hugenholtz P."/>
            <person name="Woyke T."/>
            <person name="Wu D."/>
            <person name="Tindall B."/>
            <person name="Brambilla E."/>
            <person name="Klenk H.-P."/>
            <person name="Eisen J.A."/>
        </authorList>
    </citation>
    <scope>NUCLEOTIDE SEQUENCE [LARGE SCALE GENOMIC DNA]</scope>
    <source>
        <strain evidence="11">DSM 18603</strain>
    </source>
</reference>
<name>H1Y2R1_9SPHI</name>
<feature type="domain" description="TonB C-terminal" evidence="10">
    <location>
        <begin position="26"/>
        <end position="121"/>
    </location>
</feature>
<dbReference type="GO" id="GO:0015031">
    <property type="term" value="P:protein transport"/>
    <property type="evidence" value="ECO:0007669"/>
    <property type="project" value="UniProtKB-KW"/>
</dbReference>
<keyword evidence="7" id="KW-0653">Protein transport</keyword>
<evidence type="ECO:0000256" key="7">
    <source>
        <dbReference type="ARBA" id="ARBA00022927"/>
    </source>
</evidence>
<keyword evidence="6" id="KW-0812">Transmembrane</keyword>
<evidence type="ECO:0000313" key="11">
    <source>
        <dbReference type="EMBL" id="EHQ28240.1"/>
    </source>
</evidence>
<keyword evidence="8" id="KW-1133">Transmembrane helix</keyword>
<sequence>MNHFLVLMYLLVFPFHKADDQPQYKGGSSALNSFLAQNLVYPEYSRQNCISGTIQVSFNLDKNGKTSNVKVYKGLGIDLDDEAVRIVKLTSGNWIVPAGHDPAASIVLPIKFNAEQTHCQTFDAAGVAMAIEAYKSREALVTAVTNYYSNKYLGKADTTKEQLIISLKKQLGFDDDYADQVMQQANKKFKQGDKEGACEDWLFVKNIGSSKADKMLSVNCH</sequence>
<evidence type="ECO:0000313" key="12">
    <source>
        <dbReference type="Proteomes" id="UP000002774"/>
    </source>
</evidence>
<dbReference type="eggNOG" id="COG0810">
    <property type="taxonomic scope" value="Bacteria"/>
</dbReference>
<dbReference type="Gene3D" id="3.30.1150.10">
    <property type="match status" value="1"/>
</dbReference>
<protein>
    <submittedName>
        <fullName evidence="11">TonB family protein</fullName>
    </submittedName>
</protein>
<proteinExistence type="inferred from homology"/>
<dbReference type="Proteomes" id="UP000002774">
    <property type="component" value="Chromosome"/>
</dbReference>
<evidence type="ECO:0000256" key="4">
    <source>
        <dbReference type="ARBA" id="ARBA00022475"/>
    </source>
</evidence>
<evidence type="ECO:0000256" key="9">
    <source>
        <dbReference type="ARBA" id="ARBA00023136"/>
    </source>
</evidence>
<evidence type="ECO:0000256" key="6">
    <source>
        <dbReference type="ARBA" id="ARBA00022692"/>
    </source>
</evidence>
<dbReference type="GO" id="GO:0031992">
    <property type="term" value="F:energy transducer activity"/>
    <property type="evidence" value="ECO:0007669"/>
    <property type="project" value="TreeGrafter"/>
</dbReference>
<dbReference type="PANTHER" id="PTHR33446:SF2">
    <property type="entry name" value="PROTEIN TONB"/>
    <property type="match status" value="1"/>
</dbReference>
<dbReference type="PROSITE" id="PS52015">
    <property type="entry name" value="TONB_CTD"/>
    <property type="match status" value="1"/>
</dbReference>
<evidence type="ECO:0000256" key="5">
    <source>
        <dbReference type="ARBA" id="ARBA00022519"/>
    </source>
</evidence>
<comment type="subcellular location">
    <subcellularLocation>
        <location evidence="1">Cell inner membrane</location>
        <topology evidence="1">Single-pass membrane protein</topology>
        <orientation evidence="1">Periplasmic side</orientation>
    </subcellularLocation>
</comment>
<keyword evidence="3" id="KW-0813">Transport</keyword>
<dbReference type="OrthoDB" id="1096636at2"/>
<keyword evidence="12" id="KW-1185">Reference proteome</keyword>
<dbReference type="STRING" id="714943.Mucpa_4149"/>
<dbReference type="EMBL" id="CM001403">
    <property type="protein sequence ID" value="EHQ28240.1"/>
    <property type="molecule type" value="Genomic_DNA"/>
</dbReference>
<organism evidence="11 12">
    <name type="scientific">Mucilaginibacter paludis DSM 18603</name>
    <dbReference type="NCBI Taxonomy" id="714943"/>
    <lineage>
        <taxon>Bacteria</taxon>
        <taxon>Pseudomonadati</taxon>
        <taxon>Bacteroidota</taxon>
        <taxon>Sphingobacteriia</taxon>
        <taxon>Sphingobacteriales</taxon>
        <taxon>Sphingobacteriaceae</taxon>
        <taxon>Mucilaginibacter</taxon>
    </lineage>
</organism>
<dbReference type="GO" id="GO:0098797">
    <property type="term" value="C:plasma membrane protein complex"/>
    <property type="evidence" value="ECO:0007669"/>
    <property type="project" value="TreeGrafter"/>
</dbReference>
<dbReference type="PANTHER" id="PTHR33446">
    <property type="entry name" value="PROTEIN TONB-RELATED"/>
    <property type="match status" value="1"/>
</dbReference>
<dbReference type="AlphaFoldDB" id="H1Y2R1"/>
<dbReference type="NCBIfam" id="TIGR01352">
    <property type="entry name" value="tonB_Cterm"/>
    <property type="match status" value="1"/>
</dbReference>
<evidence type="ECO:0000256" key="8">
    <source>
        <dbReference type="ARBA" id="ARBA00022989"/>
    </source>
</evidence>
<dbReference type="HOGENOM" id="CLU_1249452_0_0_10"/>
<dbReference type="GO" id="GO:0055085">
    <property type="term" value="P:transmembrane transport"/>
    <property type="evidence" value="ECO:0007669"/>
    <property type="project" value="InterPro"/>
</dbReference>
<dbReference type="SUPFAM" id="SSF74653">
    <property type="entry name" value="TolA/TonB C-terminal domain"/>
    <property type="match status" value="1"/>
</dbReference>
<gene>
    <name evidence="11" type="ORF">Mucpa_4149</name>
</gene>
<comment type="similarity">
    <text evidence="2">Belongs to the TonB family.</text>
</comment>
<dbReference type="RefSeq" id="WP_008508991.1">
    <property type="nucleotide sequence ID" value="NZ_CM001403.1"/>
</dbReference>